<reference evidence="3 4" key="1">
    <citation type="submission" date="2025-04" db="UniProtKB">
        <authorList>
            <consortium name="RefSeq"/>
        </authorList>
    </citation>
    <scope>IDENTIFICATION</scope>
    <source>
        <tissue evidence="3 4">Muscle</tissue>
    </source>
</reference>
<dbReference type="OrthoDB" id="26679at2759"/>
<dbReference type="SMART" id="SM00257">
    <property type="entry name" value="LysM"/>
    <property type="match status" value="1"/>
</dbReference>
<name>A0A9Q9Z9Z2_CYPCA</name>
<evidence type="ECO:0000256" key="1">
    <source>
        <dbReference type="SAM" id="MobiDB-lite"/>
    </source>
</evidence>
<gene>
    <name evidence="3 4" type="primary">LOC122149026</name>
</gene>
<dbReference type="PROSITE" id="PS51782">
    <property type="entry name" value="LYSM"/>
    <property type="match status" value="1"/>
</dbReference>
<dbReference type="AlphaFoldDB" id="A0A9Q9Z9Z2"/>
<evidence type="ECO:0000313" key="4">
    <source>
        <dbReference type="RefSeq" id="XP_042634091.1"/>
    </source>
</evidence>
<proteinExistence type="predicted"/>
<dbReference type="InterPro" id="IPR018392">
    <property type="entry name" value="LysM"/>
</dbReference>
<organism evidence="4">
    <name type="scientific">Cyprinus carpio</name>
    <name type="common">Common carp</name>
    <dbReference type="NCBI Taxonomy" id="7962"/>
    <lineage>
        <taxon>Eukaryota</taxon>
        <taxon>Metazoa</taxon>
        <taxon>Chordata</taxon>
        <taxon>Craniata</taxon>
        <taxon>Vertebrata</taxon>
        <taxon>Euteleostomi</taxon>
        <taxon>Actinopterygii</taxon>
        <taxon>Neopterygii</taxon>
        <taxon>Teleostei</taxon>
        <taxon>Ostariophysi</taxon>
        <taxon>Cypriniformes</taxon>
        <taxon>Cyprinidae</taxon>
        <taxon>Cyprininae</taxon>
        <taxon>Cyprinus</taxon>
    </lineage>
</organism>
<evidence type="ECO:0000313" key="3">
    <source>
        <dbReference type="RefSeq" id="XP_042634090.1"/>
    </source>
</evidence>
<protein>
    <submittedName>
        <fullName evidence="3 4">Nuclear receptor coactivator 7-like</fullName>
    </submittedName>
</protein>
<dbReference type="Proteomes" id="UP001155660">
    <property type="component" value="Chromosome A20"/>
</dbReference>
<dbReference type="Pfam" id="PF01476">
    <property type="entry name" value="LysM"/>
    <property type="match status" value="1"/>
</dbReference>
<feature type="compositionally biased region" description="Basic and acidic residues" evidence="1">
    <location>
        <begin position="53"/>
        <end position="80"/>
    </location>
</feature>
<dbReference type="RefSeq" id="XP_042634090.1">
    <property type="nucleotide sequence ID" value="XM_042778156.1"/>
</dbReference>
<accession>A0A9Q9Z9Z2</accession>
<dbReference type="GeneID" id="122149026"/>
<dbReference type="KEGG" id="ccar:122149026"/>
<evidence type="ECO:0000259" key="2">
    <source>
        <dbReference type="PROSITE" id="PS51782"/>
    </source>
</evidence>
<feature type="region of interest" description="Disordered" evidence="1">
    <location>
        <begin position="1"/>
        <end position="90"/>
    </location>
</feature>
<sequence>MEKTEKRPGYFARLKKKRLLKQSQSEKADAEQNQSDLESKTPVICEPAPIGRSQERNVERARGSDDDSKPCNQTKKEKSKPPGTVEFTVGPRDTLNSIALKFNITPNELVHLNRLFSHSVVPGQKLFVPDVDQSERGSSEHLTA</sequence>
<dbReference type="CDD" id="cd00118">
    <property type="entry name" value="LysM"/>
    <property type="match status" value="1"/>
</dbReference>
<feature type="domain" description="LysM" evidence="2">
    <location>
        <begin position="85"/>
        <end position="128"/>
    </location>
</feature>
<dbReference type="RefSeq" id="XP_042634091.1">
    <property type="nucleotide sequence ID" value="XM_042778157.1"/>
</dbReference>